<feature type="domain" description="GB1/RHD3-type G" evidence="8">
    <location>
        <begin position="36"/>
        <end position="277"/>
    </location>
</feature>
<dbReference type="InterPro" id="IPR036543">
    <property type="entry name" value="Guanylate-bd_C_sf"/>
</dbReference>
<proteinExistence type="inferred from homology"/>
<dbReference type="SUPFAM" id="SSF52540">
    <property type="entry name" value="P-loop containing nucleoside triphosphate hydrolases"/>
    <property type="match status" value="1"/>
</dbReference>
<dbReference type="InterPro" id="IPR030386">
    <property type="entry name" value="G_GB1_RHD3_dom"/>
</dbReference>
<dbReference type="FunFam" id="3.40.50.300:FF:004459">
    <property type="entry name" value="Novel protein similar to guanylate binding protein 4"/>
    <property type="match status" value="1"/>
</dbReference>
<reference evidence="9" key="2">
    <citation type="submission" date="2020-05" db="UniProtKB">
        <authorList>
            <consortium name="Ensembl"/>
        </authorList>
    </citation>
    <scope>IDENTIFICATION</scope>
</reference>
<keyword evidence="3" id="KW-0378">Hydrolase</keyword>
<dbReference type="Xenbase" id="XB-GENE-6045650">
    <property type="gene designation" value="gbp1"/>
</dbReference>
<reference evidence="9" key="1">
    <citation type="journal article" date="2010" name="Science">
        <title>The genome of the Western clawed frog Xenopus tropicalis.</title>
        <authorList>
            <person name="Hellsten U."/>
            <person name="Harland R.M."/>
            <person name="Gilchrist M.J."/>
            <person name="Hendrix D."/>
            <person name="Jurka J."/>
            <person name="Kapitonov V."/>
            <person name="Ovcharenko I."/>
            <person name="Putnam N.H."/>
            <person name="Shu S."/>
            <person name="Taher L."/>
            <person name="Blitz I.L."/>
            <person name="Blumberg B."/>
            <person name="Dichmann D.S."/>
            <person name="Dubchak I."/>
            <person name="Amaya E."/>
            <person name="Detter J.C."/>
            <person name="Fletcher R."/>
            <person name="Gerhard D.S."/>
            <person name="Goodstein D."/>
            <person name="Graves T."/>
            <person name="Grigoriev I.V."/>
            <person name="Grimwood J."/>
            <person name="Kawashima T."/>
            <person name="Lindquist E."/>
            <person name="Lucas S.M."/>
            <person name="Mead P.E."/>
            <person name="Mitros T."/>
            <person name="Ogino H."/>
            <person name="Ohta Y."/>
            <person name="Poliakov A.V."/>
            <person name="Pollet N."/>
            <person name="Robert J."/>
            <person name="Salamov A."/>
            <person name="Sater A.K."/>
            <person name="Schmutz J."/>
            <person name="Terry A."/>
            <person name="Vize P.D."/>
            <person name="Warren W.C."/>
            <person name="Wells D."/>
            <person name="Wills A."/>
            <person name="Wilson R.K."/>
            <person name="Zimmerman L.B."/>
            <person name="Zorn A.M."/>
            <person name="Grainger R."/>
            <person name="Grammer T."/>
            <person name="Khokha M.K."/>
            <person name="Richardson P.M."/>
            <person name="Rokhsar D.S."/>
        </authorList>
    </citation>
    <scope>NUCLEOTIDE SEQUENCE [LARGE SCALE GENOMIC DNA]</scope>
    <source>
        <strain evidence="9">Nigerian</strain>
    </source>
</reference>
<dbReference type="GO" id="GO:0005525">
    <property type="term" value="F:GTP binding"/>
    <property type="evidence" value="ECO:0007669"/>
    <property type="project" value="UniProtKB-KW"/>
</dbReference>
<organism evidence="9">
    <name type="scientific">Xenopus tropicalis</name>
    <name type="common">Western clawed frog</name>
    <name type="synonym">Silurana tropicalis</name>
    <dbReference type="NCBI Taxonomy" id="8364"/>
    <lineage>
        <taxon>Eukaryota</taxon>
        <taxon>Metazoa</taxon>
        <taxon>Chordata</taxon>
        <taxon>Craniata</taxon>
        <taxon>Vertebrata</taxon>
        <taxon>Euteleostomi</taxon>
        <taxon>Amphibia</taxon>
        <taxon>Batrachia</taxon>
        <taxon>Anura</taxon>
        <taxon>Pipoidea</taxon>
        <taxon>Pipidae</taxon>
        <taxon>Xenopodinae</taxon>
        <taxon>Xenopus</taxon>
        <taxon>Silurana</taxon>
    </lineage>
</organism>
<evidence type="ECO:0000256" key="1">
    <source>
        <dbReference type="ARBA" id="ARBA00022588"/>
    </source>
</evidence>
<dbReference type="Bgee" id="ENSXETG00000015092">
    <property type="expression patterns" value="Expressed in ovary and 25 other cell types or tissues"/>
</dbReference>
<dbReference type="PROSITE" id="PS51715">
    <property type="entry name" value="G_GB1_RHD3"/>
    <property type="match status" value="1"/>
</dbReference>
<dbReference type="Gene3D" id="1.20.1000.10">
    <property type="entry name" value="Guanylate-binding protein, C-terminal domain"/>
    <property type="match status" value="1"/>
</dbReference>
<dbReference type="Pfam" id="PF02263">
    <property type="entry name" value="GBP"/>
    <property type="match status" value="1"/>
</dbReference>
<dbReference type="GeneTree" id="ENSGT00940000162297"/>
<keyword evidence="2" id="KW-0547">Nucleotide-binding</keyword>
<accession>A0A6I8PZ06</accession>
<dbReference type="SUPFAM" id="SSF48340">
    <property type="entry name" value="Interferon-induced guanylate-binding protein 1 (GBP1), C-terminal domain"/>
    <property type="match status" value="1"/>
</dbReference>
<feature type="coiled-coil region" evidence="7">
    <location>
        <begin position="480"/>
        <end position="552"/>
    </location>
</feature>
<evidence type="ECO:0000256" key="3">
    <source>
        <dbReference type="ARBA" id="ARBA00022801"/>
    </source>
</evidence>
<dbReference type="Ensembl" id="ENSXETT00000062210">
    <property type="protein sequence ID" value="ENSXETP00000059790"/>
    <property type="gene ID" value="ENSXETG00000015092"/>
</dbReference>
<dbReference type="Pfam" id="PF02841">
    <property type="entry name" value="GBP_C"/>
    <property type="match status" value="1"/>
</dbReference>
<evidence type="ECO:0000256" key="6">
    <source>
        <dbReference type="PROSITE-ProRule" id="PRU01052"/>
    </source>
</evidence>
<dbReference type="Gene3D" id="3.40.50.300">
    <property type="entry name" value="P-loop containing nucleotide triphosphate hydrolases"/>
    <property type="match status" value="1"/>
</dbReference>
<dbReference type="InterPro" id="IPR027417">
    <property type="entry name" value="P-loop_NTPase"/>
</dbReference>
<keyword evidence="4" id="KW-0391">Immunity</keyword>
<evidence type="ECO:0000313" key="9">
    <source>
        <dbReference type="Ensembl" id="ENSXETP00000059790"/>
    </source>
</evidence>
<dbReference type="GO" id="GO:0003924">
    <property type="term" value="F:GTPase activity"/>
    <property type="evidence" value="ECO:0007669"/>
    <property type="project" value="InterPro"/>
</dbReference>
<comment type="similarity">
    <text evidence="6">Belongs to the TRAFAC class dynamin-like GTPase superfamily. GB1/RHD3 GTPase family.</text>
</comment>
<sequence length="595" mass="68546">MSAQIHMKDPICLIENRNSNEFVINTEAEQILSQITDPVVVVAIVGKYRTGKSYLMNKLAGRKTGFPLGSTIQSKTKGIWMWCVPHPRQPSHTLVLLDTEGLGDVEKGDSKNDGWIFSLAVLLSSNLVYNSMGTIDNHAMEQLQYVTELSKLIKLKSNPEQEEKNEPDEFKRIFPSFTWCVRDFSLILELDGRAVTEDEYLMNSLKLKKGTDKQTQDYNLPRECILHYFHSHKCFVFDQPTSSRNLHRLEELQEQDLEEDFVKQTRKFCDHIHTQGVAKTLPGGLLVTGRMLAHLTRLYIETIMSGSVPCMENAVLALSVIENTGAVQDALTKYETCMKEHLPRFPTETLQEFLHLHQRSEKEALEVFLKRSFNDENQDFQKEFKNLLDNKMKNFSERNERESTERCEIIIQELSEYLEERISQGEFLKPGGHNLFLVAKMTIMEEYNTTPRKGLKSLEVLQEFISNKKGIEAAILQADVSLTAKEKEIAESQAETAEAERQRQILEENKKYLQESMENQKKSFEQHEKMLIEKMDADRQKLIAENERVIAQKLQEQNAMLTAGFQGRVNALQSEIDELYRRNRASKPKPGCIIQ</sequence>
<protein>
    <submittedName>
        <fullName evidence="9">Guanylate binding protein 1, interferon-inducible</fullName>
    </submittedName>
</protein>
<evidence type="ECO:0000256" key="5">
    <source>
        <dbReference type="ARBA" id="ARBA00023134"/>
    </source>
</evidence>
<dbReference type="InterPro" id="IPR037684">
    <property type="entry name" value="GBP_C"/>
</dbReference>
<evidence type="ECO:0000256" key="7">
    <source>
        <dbReference type="SAM" id="Coils"/>
    </source>
</evidence>
<dbReference type="FunFam" id="1.20.1000.10:FF:000001">
    <property type="entry name" value="Guanylate binding protein 1"/>
    <property type="match status" value="1"/>
</dbReference>
<evidence type="ECO:0000256" key="2">
    <source>
        <dbReference type="ARBA" id="ARBA00022741"/>
    </source>
</evidence>
<dbReference type="AlphaFoldDB" id="A0A6I8PZ06"/>
<dbReference type="CDD" id="cd16269">
    <property type="entry name" value="GBP_C"/>
    <property type="match status" value="1"/>
</dbReference>
<evidence type="ECO:0000256" key="4">
    <source>
        <dbReference type="ARBA" id="ARBA00022859"/>
    </source>
</evidence>
<gene>
    <name evidence="9" type="primary">gbp1</name>
</gene>
<keyword evidence="7" id="KW-0175">Coiled coil</keyword>
<dbReference type="InterPro" id="IPR003191">
    <property type="entry name" value="Guanylate-bd/ATL_C"/>
</dbReference>
<name>A0A6I8PZ06_XENTR</name>
<dbReference type="CDD" id="cd01851">
    <property type="entry name" value="GBP"/>
    <property type="match status" value="1"/>
</dbReference>
<evidence type="ECO:0000259" key="8">
    <source>
        <dbReference type="PROSITE" id="PS51715"/>
    </source>
</evidence>
<dbReference type="InterPro" id="IPR015894">
    <property type="entry name" value="Guanylate-bd_N"/>
</dbReference>
<keyword evidence="1" id="KW-0399">Innate immunity</keyword>
<dbReference type="FunCoup" id="A0A6I8PZ06">
    <property type="interactions" value="1060"/>
</dbReference>
<dbReference type="GO" id="GO:0045087">
    <property type="term" value="P:innate immune response"/>
    <property type="evidence" value="ECO:0007669"/>
    <property type="project" value="UniProtKB-KW"/>
</dbReference>
<dbReference type="PANTHER" id="PTHR10751">
    <property type="entry name" value="GUANYLATE BINDING PROTEIN"/>
    <property type="match status" value="1"/>
</dbReference>
<keyword evidence="5" id="KW-0342">GTP-binding</keyword>
<dbReference type="InParanoid" id="A0A6I8PZ06"/>